<name>A0AAD3P441_NEPGR</name>
<protein>
    <submittedName>
        <fullName evidence="1">Uncharacterized protein</fullName>
    </submittedName>
</protein>
<sequence length="128" mass="13516">MMGIGIDLVEGELGFSGAFSLANSEDGFGLIQYAAGTGSELVLKADVFRLIVMQYGMLNVGVLLLCEEVSEACASIFDTKGNFVLPRGLLAVVRYGLCSMELHDVVSLVASRQMTDDFADSVADAPGL</sequence>
<reference evidence="1" key="1">
    <citation type="submission" date="2023-05" db="EMBL/GenBank/DDBJ databases">
        <title>Nepenthes gracilis genome sequencing.</title>
        <authorList>
            <person name="Fukushima K."/>
        </authorList>
    </citation>
    <scope>NUCLEOTIDE SEQUENCE</scope>
    <source>
        <strain evidence="1">SING2019-196</strain>
    </source>
</reference>
<dbReference type="EMBL" id="BSYO01000002">
    <property type="protein sequence ID" value="GMH00810.1"/>
    <property type="molecule type" value="Genomic_DNA"/>
</dbReference>
<organism evidence="1 2">
    <name type="scientific">Nepenthes gracilis</name>
    <name type="common">Slender pitcher plant</name>
    <dbReference type="NCBI Taxonomy" id="150966"/>
    <lineage>
        <taxon>Eukaryota</taxon>
        <taxon>Viridiplantae</taxon>
        <taxon>Streptophyta</taxon>
        <taxon>Embryophyta</taxon>
        <taxon>Tracheophyta</taxon>
        <taxon>Spermatophyta</taxon>
        <taxon>Magnoliopsida</taxon>
        <taxon>eudicotyledons</taxon>
        <taxon>Gunneridae</taxon>
        <taxon>Pentapetalae</taxon>
        <taxon>Caryophyllales</taxon>
        <taxon>Nepenthaceae</taxon>
        <taxon>Nepenthes</taxon>
    </lineage>
</organism>
<evidence type="ECO:0000313" key="2">
    <source>
        <dbReference type="Proteomes" id="UP001279734"/>
    </source>
</evidence>
<evidence type="ECO:0000313" key="1">
    <source>
        <dbReference type="EMBL" id="GMH00810.1"/>
    </source>
</evidence>
<dbReference type="Proteomes" id="UP001279734">
    <property type="component" value="Unassembled WGS sequence"/>
</dbReference>
<accession>A0AAD3P441</accession>
<dbReference type="AlphaFoldDB" id="A0AAD3P441"/>
<comment type="caution">
    <text evidence="1">The sequence shown here is derived from an EMBL/GenBank/DDBJ whole genome shotgun (WGS) entry which is preliminary data.</text>
</comment>
<keyword evidence="2" id="KW-1185">Reference proteome</keyword>
<gene>
    <name evidence="1" type="ORF">Nepgr_002649</name>
</gene>
<proteinExistence type="predicted"/>